<dbReference type="Gene3D" id="2.80.10.50">
    <property type="match status" value="1"/>
</dbReference>
<feature type="compositionally biased region" description="Low complexity" evidence="1">
    <location>
        <begin position="187"/>
        <end position="204"/>
    </location>
</feature>
<evidence type="ECO:0000256" key="3">
    <source>
        <dbReference type="SAM" id="SignalP"/>
    </source>
</evidence>
<reference evidence="5" key="1">
    <citation type="submission" date="2024-06" db="EMBL/GenBank/DDBJ databases">
        <title>Multi-omics analyses provide insights into the biosynthesis of the anticancer antibiotic pleurotin in Hohenbuehelia grisea.</title>
        <authorList>
            <person name="Weaver J.A."/>
            <person name="Alberti F."/>
        </authorList>
    </citation>
    <scope>NUCLEOTIDE SEQUENCE [LARGE SCALE GENOMIC DNA]</scope>
    <source>
        <strain evidence="5">T-177</strain>
    </source>
</reference>
<evidence type="ECO:0008006" key="6">
    <source>
        <dbReference type="Google" id="ProtNLM"/>
    </source>
</evidence>
<comment type="caution">
    <text evidence="4">The sequence shown here is derived from an EMBL/GenBank/DDBJ whole genome shotgun (WGS) entry which is preliminary data.</text>
</comment>
<evidence type="ECO:0000313" key="5">
    <source>
        <dbReference type="Proteomes" id="UP001556367"/>
    </source>
</evidence>
<feature type="signal peptide" evidence="3">
    <location>
        <begin position="1"/>
        <end position="22"/>
    </location>
</feature>
<organism evidence="4 5">
    <name type="scientific">Hohenbuehelia grisea</name>
    <dbReference type="NCBI Taxonomy" id="104357"/>
    <lineage>
        <taxon>Eukaryota</taxon>
        <taxon>Fungi</taxon>
        <taxon>Dikarya</taxon>
        <taxon>Basidiomycota</taxon>
        <taxon>Agaricomycotina</taxon>
        <taxon>Agaricomycetes</taxon>
        <taxon>Agaricomycetidae</taxon>
        <taxon>Agaricales</taxon>
        <taxon>Pleurotineae</taxon>
        <taxon>Pleurotaceae</taxon>
        <taxon>Hohenbuehelia</taxon>
    </lineage>
</organism>
<keyword evidence="2" id="KW-1133">Transmembrane helix</keyword>
<accession>A0ABR3J8Z2</accession>
<proteinExistence type="predicted"/>
<name>A0ABR3J8Z2_9AGAR</name>
<evidence type="ECO:0000256" key="1">
    <source>
        <dbReference type="SAM" id="MobiDB-lite"/>
    </source>
</evidence>
<protein>
    <recommendedName>
        <fullName evidence="6">Ricin B lectin domain-containing protein</fullName>
    </recommendedName>
</protein>
<gene>
    <name evidence="4" type="ORF">HGRIS_008609</name>
</gene>
<dbReference type="EMBL" id="JASNQZ010000011">
    <property type="protein sequence ID" value="KAL0951958.1"/>
    <property type="molecule type" value="Genomic_DNA"/>
</dbReference>
<feature type="transmembrane region" description="Helical" evidence="2">
    <location>
        <begin position="427"/>
        <end position="448"/>
    </location>
</feature>
<feature type="compositionally biased region" description="Low complexity" evidence="1">
    <location>
        <begin position="216"/>
        <end position="226"/>
    </location>
</feature>
<sequence>MRSRSSVSYFASLISLTVGVAAQIPPVTICNPEFQGVGVRVANSAVVWGAPGFADGSKLSAVATQDRLELLFEKSNGYYFAKSLNGTNLAVDKTNGELTLKLANPSSKDQAWVIECTSGCSPGASLGADGFVADGCRIKSASTGQCAQVGSAVFAGKVGDAITLQNCATVDSQRYNLITSPFRIRPSPSLPSSSVSSTPWPHQSPSSSSTPWPHQSASASIPAPSPSASVCSPNFENVGVRVANSAVQWGARQFVNNENLVLNSDFNTRMEVVFQQTGFPAVSYVAKSLNGSNVIVGARANGTLYLLDETPESTTKQRWLIECIGGCPGGNRAAGGGLAADNCRIRFQSTGQCAQIASRNVGDLITLENCNGQDNQRFNFQTSPFTTPINDGPSTFASSSKPKAHLADSDLDDLTLDDLKKLMTNSYIVIGLLAAVLLALLALVVTLLSRSCMKGRSAVAGKTKYSTVARGDLEGFDAPKRYSD</sequence>
<dbReference type="InterPro" id="IPR035992">
    <property type="entry name" value="Ricin_B-like_lectins"/>
</dbReference>
<keyword evidence="5" id="KW-1185">Reference proteome</keyword>
<keyword evidence="2" id="KW-0812">Transmembrane</keyword>
<evidence type="ECO:0000313" key="4">
    <source>
        <dbReference type="EMBL" id="KAL0951958.1"/>
    </source>
</evidence>
<keyword evidence="3" id="KW-0732">Signal</keyword>
<dbReference type="SUPFAM" id="SSF50370">
    <property type="entry name" value="Ricin B-like lectins"/>
    <property type="match status" value="1"/>
</dbReference>
<feature type="compositionally biased region" description="Polar residues" evidence="1">
    <location>
        <begin position="205"/>
        <end position="215"/>
    </location>
</feature>
<feature type="chain" id="PRO_5045280543" description="Ricin B lectin domain-containing protein" evidence="3">
    <location>
        <begin position="23"/>
        <end position="484"/>
    </location>
</feature>
<evidence type="ECO:0000256" key="2">
    <source>
        <dbReference type="SAM" id="Phobius"/>
    </source>
</evidence>
<dbReference type="Proteomes" id="UP001556367">
    <property type="component" value="Unassembled WGS sequence"/>
</dbReference>
<feature type="region of interest" description="Disordered" evidence="1">
    <location>
        <begin position="187"/>
        <end position="226"/>
    </location>
</feature>
<keyword evidence="2" id="KW-0472">Membrane</keyword>